<sequence>MYALKIILKCFFLPILSTSYCLDSSLNRTKAKGKVLVCRHAGSSSESKLEKSNIVKQAGGVGMILIDEVDKGVAIPFSIPAATVGKKIGNKILAYINNTRFTSFLVAVDQSSHLFYINSLPTARILSAKTVLGAQPAPRVTTFSSKGPNSLTPEILKPDITAPGLNILAAWSPAMSRLNFNILSGTSMACPHISGVVALLKAVHPSWSPSAIKSAIMTTAKLSDMHHKPIIVDPEGKRANPFDFGSGFVNPTKVLDPGLIYDAQPEDYRAFLCSIGYDEKSLHLITRDNRTCDQTFASPNELNYPSITVPNLRNKYSVTRTVTNVGKSRSTYKAVIFAPKGINVTVVPRRLAFTRYYQKMNFTVTFKVAAPTQGYVFGSLSWRNKRTWVTSPLVVRVAHSNMGTMV</sequence>
<evidence type="ECO:0000313" key="12">
    <source>
        <dbReference type="Proteomes" id="UP000824120"/>
    </source>
</evidence>
<evidence type="ECO:0000313" key="11">
    <source>
        <dbReference type="EMBL" id="KAG5621812.1"/>
    </source>
</evidence>
<evidence type="ECO:0000256" key="2">
    <source>
        <dbReference type="ARBA" id="ARBA00022670"/>
    </source>
</evidence>
<evidence type="ECO:0000259" key="9">
    <source>
        <dbReference type="Pfam" id="PF02225"/>
    </source>
</evidence>
<evidence type="ECO:0000256" key="4">
    <source>
        <dbReference type="ARBA" id="ARBA00022801"/>
    </source>
</evidence>
<name>A0A9J6ABW8_SOLCO</name>
<feature type="signal peptide" evidence="7">
    <location>
        <begin position="1"/>
        <end position="19"/>
    </location>
</feature>
<accession>A0A9J6ABW8</accession>
<evidence type="ECO:0000256" key="3">
    <source>
        <dbReference type="ARBA" id="ARBA00022729"/>
    </source>
</evidence>
<dbReference type="InterPro" id="IPR000209">
    <property type="entry name" value="Peptidase_S8/S53_dom"/>
</dbReference>
<keyword evidence="3 7" id="KW-0732">Signal</keyword>
<dbReference type="Gene3D" id="3.40.50.200">
    <property type="entry name" value="Peptidase S8/S53 domain"/>
    <property type="match status" value="1"/>
</dbReference>
<comment type="caution">
    <text evidence="11">The sequence shown here is derived from an EMBL/GenBank/DDBJ whole genome shotgun (WGS) entry which is preliminary data.</text>
</comment>
<dbReference type="InterPro" id="IPR003137">
    <property type="entry name" value="PA_domain"/>
</dbReference>
<dbReference type="FunFam" id="2.60.40.2310:FF:000001">
    <property type="entry name" value="Subtilisin-like protease SBT1.5"/>
    <property type="match status" value="1"/>
</dbReference>
<evidence type="ECO:0000256" key="7">
    <source>
        <dbReference type="SAM" id="SignalP"/>
    </source>
</evidence>
<dbReference type="Gene3D" id="3.50.30.30">
    <property type="match status" value="1"/>
</dbReference>
<protein>
    <recommendedName>
        <fullName evidence="13">Tripeptidyl-peptidase II</fullName>
    </recommendedName>
</protein>
<reference evidence="11 12" key="1">
    <citation type="submission" date="2020-09" db="EMBL/GenBank/DDBJ databases">
        <title>De no assembly of potato wild relative species, Solanum commersonii.</title>
        <authorList>
            <person name="Cho K."/>
        </authorList>
    </citation>
    <scope>NUCLEOTIDE SEQUENCE [LARGE SCALE GENOMIC DNA]</scope>
    <source>
        <strain evidence="11">LZ3.2</strain>
        <tissue evidence="11">Leaf</tissue>
    </source>
</reference>
<proteinExistence type="inferred from homology"/>
<dbReference type="GO" id="GO:0006508">
    <property type="term" value="P:proteolysis"/>
    <property type="evidence" value="ECO:0007669"/>
    <property type="project" value="UniProtKB-KW"/>
</dbReference>
<feature type="domain" description="Subtilisin-like protease fibronectin type-III" evidence="10">
    <location>
        <begin position="301"/>
        <end position="395"/>
    </location>
</feature>
<dbReference type="PROSITE" id="PS00138">
    <property type="entry name" value="SUBTILASE_SER"/>
    <property type="match status" value="1"/>
</dbReference>
<dbReference type="Pfam" id="PF00082">
    <property type="entry name" value="Peptidase_S8"/>
    <property type="match status" value="1"/>
</dbReference>
<feature type="domain" description="Peptidase S8/S53" evidence="8">
    <location>
        <begin position="130"/>
        <end position="226"/>
    </location>
</feature>
<feature type="domain" description="PA" evidence="9">
    <location>
        <begin position="27"/>
        <end position="92"/>
    </location>
</feature>
<dbReference type="EMBL" id="JACXVP010000002">
    <property type="protein sequence ID" value="KAG5621812.1"/>
    <property type="molecule type" value="Genomic_DNA"/>
</dbReference>
<dbReference type="GO" id="GO:0004252">
    <property type="term" value="F:serine-type endopeptidase activity"/>
    <property type="evidence" value="ECO:0007669"/>
    <property type="project" value="InterPro"/>
</dbReference>
<dbReference type="OrthoDB" id="206201at2759"/>
<gene>
    <name evidence="11" type="ORF">H5410_007030</name>
</gene>
<organism evidence="11 12">
    <name type="scientific">Solanum commersonii</name>
    <name type="common">Commerson's wild potato</name>
    <name type="synonym">Commerson's nightshade</name>
    <dbReference type="NCBI Taxonomy" id="4109"/>
    <lineage>
        <taxon>Eukaryota</taxon>
        <taxon>Viridiplantae</taxon>
        <taxon>Streptophyta</taxon>
        <taxon>Embryophyta</taxon>
        <taxon>Tracheophyta</taxon>
        <taxon>Spermatophyta</taxon>
        <taxon>Magnoliopsida</taxon>
        <taxon>eudicotyledons</taxon>
        <taxon>Gunneridae</taxon>
        <taxon>Pentapetalae</taxon>
        <taxon>asterids</taxon>
        <taxon>lamiids</taxon>
        <taxon>Solanales</taxon>
        <taxon>Solanaceae</taxon>
        <taxon>Solanoideae</taxon>
        <taxon>Solaneae</taxon>
        <taxon>Solanum</taxon>
    </lineage>
</organism>
<dbReference type="PANTHER" id="PTHR10795">
    <property type="entry name" value="PROPROTEIN CONVERTASE SUBTILISIN/KEXIN"/>
    <property type="match status" value="1"/>
</dbReference>
<dbReference type="CDD" id="cd02120">
    <property type="entry name" value="PA_subtilisin_like"/>
    <property type="match status" value="1"/>
</dbReference>
<dbReference type="Pfam" id="PF02225">
    <property type="entry name" value="PA"/>
    <property type="match status" value="1"/>
</dbReference>
<dbReference type="Proteomes" id="UP000824120">
    <property type="component" value="Chromosome 2"/>
</dbReference>
<dbReference type="InterPro" id="IPR045051">
    <property type="entry name" value="SBT"/>
</dbReference>
<dbReference type="Gene3D" id="2.60.40.2310">
    <property type="match status" value="1"/>
</dbReference>
<dbReference type="PROSITE" id="PS51892">
    <property type="entry name" value="SUBTILASE"/>
    <property type="match status" value="1"/>
</dbReference>
<evidence type="ECO:0000256" key="6">
    <source>
        <dbReference type="PROSITE-ProRule" id="PRU01240"/>
    </source>
</evidence>
<dbReference type="SUPFAM" id="SSF52743">
    <property type="entry name" value="Subtilisin-like"/>
    <property type="match status" value="1"/>
</dbReference>
<feature type="chain" id="PRO_5039936146" description="Tripeptidyl-peptidase II" evidence="7">
    <location>
        <begin position="20"/>
        <end position="406"/>
    </location>
</feature>
<evidence type="ECO:0000259" key="8">
    <source>
        <dbReference type="Pfam" id="PF00082"/>
    </source>
</evidence>
<evidence type="ECO:0000259" key="10">
    <source>
        <dbReference type="Pfam" id="PF17766"/>
    </source>
</evidence>
<keyword evidence="5" id="KW-0720">Serine protease</keyword>
<keyword evidence="2" id="KW-0645">Protease</keyword>
<evidence type="ECO:0000256" key="1">
    <source>
        <dbReference type="ARBA" id="ARBA00011073"/>
    </source>
</evidence>
<comment type="similarity">
    <text evidence="1 6">Belongs to the peptidase S8 family.</text>
</comment>
<evidence type="ECO:0000256" key="5">
    <source>
        <dbReference type="ARBA" id="ARBA00022825"/>
    </source>
</evidence>
<dbReference type="AlphaFoldDB" id="A0A9J6ABW8"/>
<dbReference type="InterPro" id="IPR036852">
    <property type="entry name" value="Peptidase_S8/S53_dom_sf"/>
</dbReference>
<dbReference type="InterPro" id="IPR023828">
    <property type="entry name" value="Peptidase_S8_Ser-AS"/>
</dbReference>
<dbReference type="Pfam" id="PF17766">
    <property type="entry name" value="fn3_6"/>
    <property type="match status" value="1"/>
</dbReference>
<evidence type="ECO:0008006" key="13">
    <source>
        <dbReference type="Google" id="ProtNLM"/>
    </source>
</evidence>
<dbReference type="InterPro" id="IPR041469">
    <property type="entry name" value="Subtilisin-like_FN3"/>
</dbReference>
<keyword evidence="4" id="KW-0378">Hydrolase</keyword>
<comment type="caution">
    <text evidence="6">Lacks conserved residue(s) required for the propagation of feature annotation.</text>
</comment>
<keyword evidence="12" id="KW-1185">Reference proteome</keyword>